<keyword evidence="1" id="KW-0812">Transmembrane</keyword>
<gene>
    <name evidence="2" type="ORF">PENTCL1PPCAC_17207</name>
</gene>
<reference evidence="2" key="1">
    <citation type="submission" date="2023-10" db="EMBL/GenBank/DDBJ databases">
        <title>Genome assembly of Pristionchus species.</title>
        <authorList>
            <person name="Yoshida K."/>
            <person name="Sommer R.J."/>
        </authorList>
    </citation>
    <scope>NUCLEOTIDE SEQUENCE</scope>
    <source>
        <strain evidence="2">RS0144</strain>
    </source>
</reference>
<feature type="non-terminal residue" evidence="2">
    <location>
        <position position="1"/>
    </location>
</feature>
<dbReference type="InterPro" id="IPR036047">
    <property type="entry name" value="F-box-like_dom_sf"/>
</dbReference>
<comment type="caution">
    <text evidence="2">The sequence shown here is derived from an EMBL/GenBank/DDBJ whole genome shotgun (WGS) entry which is preliminary data.</text>
</comment>
<name>A0AAV5TL92_9BILA</name>
<evidence type="ECO:0000313" key="3">
    <source>
        <dbReference type="Proteomes" id="UP001432027"/>
    </source>
</evidence>
<dbReference type="AlphaFoldDB" id="A0AAV5TL92"/>
<protein>
    <recommendedName>
        <fullName evidence="4">F-box domain-containing protein</fullName>
    </recommendedName>
</protein>
<keyword evidence="1" id="KW-0472">Membrane</keyword>
<keyword evidence="3" id="KW-1185">Reference proteome</keyword>
<feature type="transmembrane region" description="Helical" evidence="1">
    <location>
        <begin position="51"/>
        <end position="71"/>
    </location>
</feature>
<accession>A0AAV5TL92</accession>
<dbReference type="Proteomes" id="UP001432027">
    <property type="component" value="Unassembled WGS sequence"/>
</dbReference>
<organism evidence="2 3">
    <name type="scientific">Pristionchus entomophagus</name>
    <dbReference type="NCBI Taxonomy" id="358040"/>
    <lineage>
        <taxon>Eukaryota</taxon>
        <taxon>Metazoa</taxon>
        <taxon>Ecdysozoa</taxon>
        <taxon>Nematoda</taxon>
        <taxon>Chromadorea</taxon>
        <taxon>Rhabditida</taxon>
        <taxon>Rhabditina</taxon>
        <taxon>Diplogasteromorpha</taxon>
        <taxon>Diplogasteroidea</taxon>
        <taxon>Neodiplogasteridae</taxon>
        <taxon>Pristionchus</taxon>
    </lineage>
</organism>
<dbReference type="SUPFAM" id="SSF81383">
    <property type="entry name" value="F-box domain"/>
    <property type="match status" value="1"/>
</dbReference>
<evidence type="ECO:0000313" key="2">
    <source>
        <dbReference type="EMBL" id="GMS95032.1"/>
    </source>
</evidence>
<evidence type="ECO:0000256" key="1">
    <source>
        <dbReference type="SAM" id="Phobius"/>
    </source>
</evidence>
<evidence type="ECO:0008006" key="4">
    <source>
        <dbReference type="Google" id="ProtNLM"/>
    </source>
</evidence>
<keyword evidence="1" id="KW-1133">Transmembrane helix</keyword>
<sequence>VDWLFPVCRDIMSDCGLEKGNDQLPIENPLASDKDQFVPVVDGCGDGGKPFPFLLLPVELIAFILHLLPLADRLRSRVNRMLFELEADEHYWMKELVVECSDRSHRFSVDHRTGLRINLSGGPRSDHVAALAKLASNVAIESLAFNCATPADRVLIPQIKSFSCEQLRVAVTGDDSVDGEEISDGNLEGWIGDRKFVTLHSEGGALT</sequence>
<dbReference type="EMBL" id="BTSX01000004">
    <property type="protein sequence ID" value="GMS95032.1"/>
    <property type="molecule type" value="Genomic_DNA"/>
</dbReference>
<proteinExistence type="predicted"/>